<dbReference type="Gene3D" id="3.40.50.1100">
    <property type="match status" value="3"/>
</dbReference>
<evidence type="ECO:0000313" key="2">
    <source>
        <dbReference type="EMBL" id="KAF2799904.1"/>
    </source>
</evidence>
<dbReference type="InterPro" id="IPR001926">
    <property type="entry name" value="TrpB-like_PALP"/>
</dbReference>
<feature type="domain" description="Tryptophan synthase beta chain-like PALP" evidence="1">
    <location>
        <begin position="31"/>
        <end position="349"/>
    </location>
</feature>
<organism evidence="2 3">
    <name type="scientific">Melanomma pulvis-pyrius CBS 109.77</name>
    <dbReference type="NCBI Taxonomy" id="1314802"/>
    <lineage>
        <taxon>Eukaryota</taxon>
        <taxon>Fungi</taxon>
        <taxon>Dikarya</taxon>
        <taxon>Ascomycota</taxon>
        <taxon>Pezizomycotina</taxon>
        <taxon>Dothideomycetes</taxon>
        <taxon>Pleosporomycetidae</taxon>
        <taxon>Pleosporales</taxon>
        <taxon>Melanommataceae</taxon>
        <taxon>Melanomma</taxon>
    </lineage>
</organism>
<name>A0A6A6XVV9_9PLEO</name>
<sequence>MFFNAAASSWKYDWPSFNPVVENFHRRLPEYNVTPLVGLPEVAKELGLGHVFVKDESNRLGLPAFKILGASWAIYKAAAANCKLPLTVSLEELGAAARAQGLSLVACTAGNWGRAVSRMARYLQVPATIFVPKTTDRATQDKIASEGATVIVVDGDYDVSIQVARQEAEKENSLLVMDTSWEGYEEIPQWVVEGYSTMLTETDRQLEKLSVKSATHAIASVGVGSWAQAVSMHYKAKDPPGVVIAVEPDAAACLKASLEAGKMTPVVSGRTIMNGMCCNSVSYTAWEVLRDGVDASVEMSDAEAHQDLQYLHSQGIKNGPCGAAPLSALKRLCKEKKLDLNEQSMVVLFSTEGARDYIVPE</sequence>
<keyword evidence="3" id="KW-1185">Reference proteome</keyword>
<gene>
    <name evidence="2" type="ORF">K505DRAFT_293738</name>
</gene>
<dbReference type="NCBIfam" id="NF006058">
    <property type="entry name" value="PRK08206.1"/>
    <property type="match status" value="1"/>
</dbReference>
<dbReference type="EMBL" id="MU001756">
    <property type="protein sequence ID" value="KAF2799904.1"/>
    <property type="molecule type" value="Genomic_DNA"/>
</dbReference>
<dbReference type="Pfam" id="PF00291">
    <property type="entry name" value="PALP"/>
    <property type="match status" value="1"/>
</dbReference>
<proteinExistence type="predicted"/>
<dbReference type="PANTHER" id="PTHR42937">
    <property type="match status" value="1"/>
</dbReference>
<protein>
    <submittedName>
        <fullName evidence="2">Tryptophan synthase beta subunit-like PLP-dependent enzyme</fullName>
    </submittedName>
</protein>
<dbReference type="SUPFAM" id="SSF53686">
    <property type="entry name" value="Tryptophan synthase beta subunit-like PLP-dependent enzymes"/>
    <property type="match status" value="1"/>
</dbReference>
<dbReference type="AlphaFoldDB" id="A0A6A6XVV9"/>
<reference evidence="2" key="1">
    <citation type="journal article" date="2020" name="Stud. Mycol.">
        <title>101 Dothideomycetes genomes: a test case for predicting lifestyles and emergence of pathogens.</title>
        <authorList>
            <person name="Haridas S."/>
            <person name="Albert R."/>
            <person name="Binder M."/>
            <person name="Bloem J."/>
            <person name="Labutti K."/>
            <person name="Salamov A."/>
            <person name="Andreopoulos B."/>
            <person name="Baker S."/>
            <person name="Barry K."/>
            <person name="Bills G."/>
            <person name="Bluhm B."/>
            <person name="Cannon C."/>
            <person name="Castanera R."/>
            <person name="Culley D."/>
            <person name="Daum C."/>
            <person name="Ezra D."/>
            <person name="Gonzalez J."/>
            <person name="Henrissat B."/>
            <person name="Kuo A."/>
            <person name="Liang C."/>
            <person name="Lipzen A."/>
            <person name="Lutzoni F."/>
            <person name="Magnuson J."/>
            <person name="Mondo S."/>
            <person name="Nolan M."/>
            <person name="Ohm R."/>
            <person name="Pangilinan J."/>
            <person name="Park H.-J."/>
            <person name="Ramirez L."/>
            <person name="Alfaro M."/>
            <person name="Sun H."/>
            <person name="Tritt A."/>
            <person name="Yoshinaga Y."/>
            <person name="Zwiers L.-H."/>
            <person name="Turgeon B."/>
            <person name="Goodwin S."/>
            <person name="Spatafora J."/>
            <person name="Crous P."/>
            <person name="Grigoriev I."/>
        </authorList>
    </citation>
    <scope>NUCLEOTIDE SEQUENCE</scope>
    <source>
        <strain evidence="2">CBS 109.77</strain>
    </source>
</reference>
<accession>A0A6A6XVV9</accession>
<evidence type="ECO:0000259" key="1">
    <source>
        <dbReference type="Pfam" id="PF00291"/>
    </source>
</evidence>
<dbReference type="Proteomes" id="UP000799757">
    <property type="component" value="Unassembled WGS sequence"/>
</dbReference>
<dbReference type="InterPro" id="IPR036052">
    <property type="entry name" value="TrpB-like_PALP_sf"/>
</dbReference>
<evidence type="ECO:0000313" key="3">
    <source>
        <dbReference type="Proteomes" id="UP000799757"/>
    </source>
</evidence>
<dbReference type="PANTHER" id="PTHR42937:SF1">
    <property type="entry name" value="DIAMINOPROPIONATE AMMONIA-LYASE"/>
    <property type="match status" value="1"/>
</dbReference>
<dbReference type="OrthoDB" id="10059875at2759"/>